<keyword evidence="2" id="KW-0862">Zinc</keyword>
<evidence type="ECO:0000313" key="5">
    <source>
        <dbReference type="Proteomes" id="UP000509510"/>
    </source>
</evidence>
<feature type="compositionally biased region" description="Basic and acidic residues" evidence="3">
    <location>
        <begin position="752"/>
        <end position="768"/>
    </location>
</feature>
<feature type="compositionally biased region" description="Basic and acidic residues" evidence="3">
    <location>
        <begin position="654"/>
        <end position="671"/>
    </location>
</feature>
<dbReference type="SUPFAM" id="SSF57924">
    <property type="entry name" value="Inhibitor of apoptosis (IAP) repeat"/>
    <property type="match status" value="2"/>
</dbReference>
<feature type="compositionally biased region" description="Polar residues" evidence="3">
    <location>
        <begin position="840"/>
        <end position="879"/>
    </location>
</feature>
<dbReference type="SMART" id="SM00238">
    <property type="entry name" value="BIR"/>
    <property type="match status" value="2"/>
</dbReference>
<feature type="compositionally biased region" description="Basic residues" evidence="3">
    <location>
        <begin position="501"/>
        <end position="516"/>
    </location>
</feature>
<feature type="compositionally biased region" description="Polar residues" evidence="3">
    <location>
        <begin position="740"/>
        <end position="751"/>
    </location>
</feature>
<dbReference type="PANTHER" id="PTHR46771:SF5">
    <property type="entry name" value="DETERIN"/>
    <property type="match status" value="1"/>
</dbReference>
<reference evidence="5" key="1">
    <citation type="submission" date="2020-06" db="EMBL/GenBank/DDBJ databases">
        <title>A chromosome-scale genome assembly of Talaromyces rugulosus W13939.</title>
        <authorList>
            <person name="Wang B."/>
            <person name="Guo L."/>
            <person name="Ye K."/>
            <person name="Wang L."/>
        </authorList>
    </citation>
    <scope>NUCLEOTIDE SEQUENCE [LARGE SCALE GENOMIC DNA]</scope>
    <source>
        <strain evidence="5">W13939</strain>
    </source>
</reference>
<feature type="compositionally biased region" description="Polar residues" evidence="3">
    <location>
        <begin position="341"/>
        <end position="351"/>
    </location>
</feature>
<dbReference type="KEGG" id="trg:TRUGW13939_08947"/>
<keyword evidence="5" id="KW-1185">Reference proteome</keyword>
<proteinExistence type="predicted"/>
<dbReference type="Gene3D" id="1.10.1170.10">
    <property type="entry name" value="Inhibitor Of Apoptosis Protein (2mihbC-IAP-1), Chain A"/>
    <property type="match status" value="2"/>
</dbReference>
<feature type="compositionally biased region" description="Basic and acidic residues" evidence="3">
    <location>
        <begin position="533"/>
        <end position="555"/>
    </location>
</feature>
<feature type="compositionally biased region" description="Low complexity" evidence="3">
    <location>
        <begin position="708"/>
        <end position="722"/>
    </location>
</feature>
<evidence type="ECO:0000256" key="2">
    <source>
        <dbReference type="ARBA" id="ARBA00022833"/>
    </source>
</evidence>
<evidence type="ECO:0000313" key="4">
    <source>
        <dbReference type="EMBL" id="QKX61791.1"/>
    </source>
</evidence>
<feature type="region of interest" description="Disordered" evidence="3">
    <location>
        <begin position="207"/>
        <end position="930"/>
    </location>
</feature>
<dbReference type="InterPro" id="IPR051190">
    <property type="entry name" value="Baculoviral_IAP"/>
</dbReference>
<feature type="compositionally biased region" description="Low complexity" evidence="3">
    <location>
        <begin position="380"/>
        <end position="397"/>
    </location>
</feature>
<evidence type="ECO:0000256" key="1">
    <source>
        <dbReference type="ARBA" id="ARBA00022723"/>
    </source>
</evidence>
<feature type="compositionally biased region" description="Acidic residues" evidence="3">
    <location>
        <begin position="278"/>
        <end position="294"/>
    </location>
</feature>
<dbReference type="GO" id="GO:0046872">
    <property type="term" value="F:metal ion binding"/>
    <property type="evidence" value="ECO:0007669"/>
    <property type="project" value="UniProtKB-KW"/>
</dbReference>
<evidence type="ECO:0000256" key="3">
    <source>
        <dbReference type="SAM" id="MobiDB-lite"/>
    </source>
</evidence>
<evidence type="ECO:0008006" key="6">
    <source>
        <dbReference type="Google" id="ProtNLM"/>
    </source>
</evidence>
<protein>
    <recommendedName>
        <fullName evidence="6">BIR-domain-containing protein</fullName>
    </recommendedName>
</protein>
<dbReference type="OrthoDB" id="2196114at2759"/>
<name>A0A7H8R7Q5_TALRU</name>
<feature type="compositionally biased region" description="Acidic residues" evidence="3">
    <location>
        <begin position="353"/>
        <end position="362"/>
    </location>
</feature>
<dbReference type="EMBL" id="CP055902">
    <property type="protein sequence ID" value="QKX61791.1"/>
    <property type="molecule type" value="Genomic_DNA"/>
</dbReference>
<accession>A0A7H8R7Q5</accession>
<feature type="compositionally biased region" description="Polar residues" evidence="3">
    <location>
        <begin position="444"/>
        <end position="458"/>
    </location>
</feature>
<dbReference type="CDD" id="cd00022">
    <property type="entry name" value="BIR"/>
    <property type="match status" value="2"/>
</dbReference>
<dbReference type="PANTHER" id="PTHR46771">
    <property type="entry name" value="DETERIN"/>
    <property type="match status" value="1"/>
</dbReference>
<feature type="compositionally biased region" description="Acidic residues" evidence="3">
    <location>
        <begin position="464"/>
        <end position="485"/>
    </location>
</feature>
<dbReference type="InterPro" id="IPR001370">
    <property type="entry name" value="BIR_rpt"/>
</dbReference>
<feature type="compositionally biased region" description="Basic and acidic residues" evidence="3">
    <location>
        <begin position="295"/>
        <end position="304"/>
    </location>
</feature>
<feature type="compositionally biased region" description="Basic and acidic residues" evidence="3">
    <location>
        <begin position="430"/>
        <end position="440"/>
    </location>
</feature>
<dbReference type="GeneID" id="55996431"/>
<feature type="compositionally biased region" description="Basic residues" evidence="3">
    <location>
        <begin position="370"/>
        <end position="379"/>
    </location>
</feature>
<feature type="compositionally biased region" description="Pro residues" evidence="3">
    <location>
        <begin position="882"/>
        <end position="893"/>
    </location>
</feature>
<feature type="compositionally biased region" description="Polar residues" evidence="3">
    <location>
        <begin position="221"/>
        <end position="234"/>
    </location>
</feature>
<feature type="compositionally biased region" description="Basic residues" evidence="3">
    <location>
        <begin position="635"/>
        <end position="644"/>
    </location>
</feature>
<dbReference type="Pfam" id="PF00653">
    <property type="entry name" value="BIR"/>
    <property type="match status" value="2"/>
</dbReference>
<feature type="compositionally biased region" description="Basic residues" evidence="3">
    <location>
        <begin position="253"/>
        <end position="270"/>
    </location>
</feature>
<keyword evidence="1" id="KW-0479">Metal-binding</keyword>
<organism evidence="4 5">
    <name type="scientific">Talaromyces rugulosus</name>
    <name type="common">Penicillium rugulosum</name>
    <dbReference type="NCBI Taxonomy" id="121627"/>
    <lineage>
        <taxon>Eukaryota</taxon>
        <taxon>Fungi</taxon>
        <taxon>Dikarya</taxon>
        <taxon>Ascomycota</taxon>
        <taxon>Pezizomycotina</taxon>
        <taxon>Eurotiomycetes</taxon>
        <taxon>Eurotiomycetidae</taxon>
        <taxon>Eurotiales</taxon>
        <taxon>Trichocomaceae</taxon>
        <taxon>Talaromyces</taxon>
        <taxon>Talaromyces sect. Islandici</taxon>
    </lineage>
</organism>
<dbReference type="Proteomes" id="UP000509510">
    <property type="component" value="Chromosome V"/>
</dbReference>
<dbReference type="PROSITE" id="PS50143">
    <property type="entry name" value="BIR_REPEAT_2"/>
    <property type="match status" value="2"/>
</dbReference>
<feature type="compositionally biased region" description="Basic and acidic residues" evidence="3">
    <location>
        <begin position="682"/>
        <end position="697"/>
    </location>
</feature>
<dbReference type="RefSeq" id="XP_035347965.1">
    <property type="nucleotide sequence ID" value="XM_035492072.1"/>
</dbReference>
<feature type="compositionally biased region" description="Basic and acidic residues" evidence="3">
    <location>
        <begin position="591"/>
        <end position="610"/>
    </location>
</feature>
<sequence length="1015" mass="112279">MGAQMDTFAARLASFDATVPSIKSRASTTSRTIQPIAWPYDSPSPEQLADAGFFFNPYDTNPDNTTCFLCRRALDGWEDGDNPVEEHLKHSPDCGWAIMMFIQQNTSKPSEIEDPTLPSVAEARKATFSVGWPHDGKRGWLCQSDKMVEAGWYFCPSDDSPDLASCPYCKLSLDGWEETDDPFEEHHRRSSTCSFFVFALPAAKSTKKGTRAKKPRVSKASRLSTQSVMTTTSEAPVEDDQMDVSVMSQATAKKGKAGKRSTKPKSKKSKKTDTVDVTADEADIAEEQFAEAEPVEDKSPEPAKPKRATRGKKRASEAISQDTTAESQHEEPSPKRRATAIRNSAVSQSVAAEQDDVEEAPIEEPSPKPPAKKGRKGAKKAGSTKTRKASTASATTKMAAHIARDESVLDAAIEEDHDRTLQNSEPFEFQYKDEKRESARFGKQSISASTASAQNPGSSVLGEETVDEQEQQPEQLPEDELDPALDTESIVEAPVEPKTKKESKRKPTTKKPKKGKASVQPEPELEDEPEPMQLERDHTPEEEYLEEHPYTASEKDELESSPAQKSSVFAEIPVEEPRPASKQGKKQGRKQATDKAKRSTKTTETEKEPVSRASSVDASDELANLSLNHTESKSTTRKNARKRKSQEEEEIEIADEHEIPVENKLQEDKAHPAQTKLKRGHLSKDAEDRGLEIEQHSKPKAKRGRPAKQSQKQLPEPQQQRKQTIENAEEQEDGPEQNAYEDQTLTQSSTAIEDHAQDVVPKTEDQPKRGRPAKSKAPSKAAKEQEDELQRNMDEDNKPEVVSQAKEQPKRGRPSKLKAPPKTAQRYSDLPQDTHRAQSFIESVAQSSPPQSSEGVIPGSGTQERTPSLSPQSSDAENQPPSARPPSARPPIFSPAKTQTTRVPLATSTPTLSPSKRQLKTGNLSSTHSWKPSDIEQLLLDSLADKENRGFTGSLNISKQMLTSPEMKMTVDEWIKFNAKDGEEKLKLECERLIGVFEKEGGRAMRALEGLECVE</sequence>
<feature type="compositionally biased region" description="Basic residues" evidence="3">
    <location>
        <begin position="207"/>
        <end position="219"/>
    </location>
</feature>
<feature type="compositionally biased region" description="Basic and acidic residues" evidence="3">
    <location>
        <begin position="781"/>
        <end position="799"/>
    </location>
</feature>
<gene>
    <name evidence="4" type="ORF">TRUGW13939_08947</name>
</gene>
<feature type="compositionally biased region" description="Polar residues" evidence="3">
    <location>
        <begin position="896"/>
        <end position="930"/>
    </location>
</feature>
<dbReference type="AlphaFoldDB" id="A0A7H8R7Q5"/>